<dbReference type="Proteomes" id="UP000499080">
    <property type="component" value="Unassembled WGS sequence"/>
</dbReference>
<dbReference type="EMBL" id="BGPR01000904">
    <property type="protein sequence ID" value="GBM39685.1"/>
    <property type="molecule type" value="Genomic_DNA"/>
</dbReference>
<reference evidence="1 2" key="1">
    <citation type="journal article" date="2019" name="Sci. Rep.">
        <title>Orb-weaving spider Araneus ventricosus genome elucidates the spidroin gene catalogue.</title>
        <authorList>
            <person name="Kono N."/>
            <person name="Nakamura H."/>
            <person name="Ohtoshi R."/>
            <person name="Moran D.A.P."/>
            <person name="Shinohara A."/>
            <person name="Yoshida Y."/>
            <person name="Fujiwara M."/>
            <person name="Mori M."/>
            <person name="Tomita M."/>
            <person name="Arakawa K."/>
        </authorList>
    </citation>
    <scope>NUCLEOTIDE SEQUENCE [LARGE SCALE GENOMIC DNA]</scope>
</reference>
<evidence type="ECO:0000313" key="1">
    <source>
        <dbReference type="EMBL" id="GBM39685.1"/>
    </source>
</evidence>
<keyword evidence="2" id="KW-1185">Reference proteome</keyword>
<comment type="caution">
    <text evidence="1">The sequence shown here is derived from an EMBL/GenBank/DDBJ whole genome shotgun (WGS) entry which is preliminary data.</text>
</comment>
<gene>
    <name evidence="1" type="ORF">AVEN_104902_1</name>
</gene>
<accession>A0A4Y2FH20</accession>
<evidence type="ECO:0000313" key="2">
    <source>
        <dbReference type="Proteomes" id="UP000499080"/>
    </source>
</evidence>
<proteinExistence type="predicted"/>
<name>A0A4Y2FH20_ARAVE</name>
<sequence length="89" mass="10128">MRQFWRGVSEWQKEGLHLSSASDQACKLYDAAISQYVGWYEEPSLGGISKTVQEMISIDPNFGKYGIVVISFNESNVFFVCFIKFTVCN</sequence>
<dbReference type="AlphaFoldDB" id="A0A4Y2FH20"/>
<dbReference type="OrthoDB" id="1427555at2759"/>
<organism evidence="1 2">
    <name type="scientific">Araneus ventricosus</name>
    <name type="common">Orbweaver spider</name>
    <name type="synonym">Epeira ventricosa</name>
    <dbReference type="NCBI Taxonomy" id="182803"/>
    <lineage>
        <taxon>Eukaryota</taxon>
        <taxon>Metazoa</taxon>
        <taxon>Ecdysozoa</taxon>
        <taxon>Arthropoda</taxon>
        <taxon>Chelicerata</taxon>
        <taxon>Arachnida</taxon>
        <taxon>Araneae</taxon>
        <taxon>Araneomorphae</taxon>
        <taxon>Entelegynae</taxon>
        <taxon>Araneoidea</taxon>
        <taxon>Araneidae</taxon>
        <taxon>Araneus</taxon>
    </lineage>
</organism>
<protein>
    <submittedName>
        <fullName evidence="1">Uncharacterized protein</fullName>
    </submittedName>
</protein>